<dbReference type="GO" id="GO:0016020">
    <property type="term" value="C:membrane"/>
    <property type="evidence" value="ECO:0007669"/>
    <property type="project" value="UniProtKB-SubCell"/>
</dbReference>
<dbReference type="Proteomes" id="UP000566324">
    <property type="component" value="Unassembled WGS sequence"/>
</dbReference>
<dbReference type="InterPro" id="IPR027385">
    <property type="entry name" value="Beta-barrel_OMP"/>
</dbReference>
<keyword evidence="3" id="KW-0472">Membrane</keyword>
<evidence type="ECO:0000259" key="6">
    <source>
        <dbReference type="Pfam" id="PF13505"/>
    </source>
</evidence>
<dbReference type="RefSeq" id="WP_184070669.1">
    <property type="nucleotide sequence ID" value="NZ_JACHNZ010000037.1"/>
</dbReference>
<evidence type="ECO:0000256" key="3">
    <source>
        <dbReference type="ARBA" id="ARBA00023136"/>
    </source>
</evidence>
<feature type="signal peptide" evidence="5">
    <location>
        <begin position="1"/>
        <end position="20"/>
    </location>
</feature>
<dbReference type="InterPro" id="IPR011250">
    <property type="entry name" value="OMP/PagP_B-barrel"/>
</dbReference>
<organism evidence="7 8">
    <name type="scientific">Sphingosinicella soli</name>
    <dbReference type="NCBI Taxonomy" id="333708"/>
    <lineage>
        <taxon>Bacteria</taxon>
        <taxon>Pseudomonadati</taxon>
        <taxon>Pseudomonadota</taxon>
        <taxon>Alphaproteobacteria</taxon>
        <taxon>Sphingomonadales</taxon>
        <taxon>Sphingosinicellaceae</taxon>
        <taxon>Sphingosinicella</taxon>
    </lineage>
</organism>
<dbReference type="PANTHER" id="PTHR34001">
    <property type="entry name" value="BLL7405 PROTEIN"/>
    <property type="match status" value="1"/>
</dbReference>
<dbReference type="Gene3D" id="2.40.160.20">
    <property type="match status" value="1"/>
</dbReference>
<comment type="subcellular location">
    <subcellularLocation>
        <location evidence="1">Membrane</location>
    </subcellularLocation>
</comment>
<evidence type="ECO:0000256" key="5">
    <source>
        <dbReference type="SAM" id="SignalP"/>
    </source>
</evidence>
<dbReference type="PANTHER" id="PTHR34001:SF3">
    <property type="entry name" value="BLL7405 PROTEIN"/>
    <property type="match status" value="1"/>
</dbReference>
<protein>
    <submittedName>
        <fullName evidence="7">Outer membrane immunogenic protein</fullName>
    </submittedName>
</protein>
<dbReference type="Pfam" id="PF13505">
    <property type="entry name" value="OMP_b-brl"/>
    <property type="match status" value="1"/>
</dbReference>
<comment type="caution">
    <text evidence="7">The sequence shown here is derived from an EMBL/GenBank/DDBJ whole genome shotgun (WGS) entry which is preliminary data.</text>
</comment>
<evidence type="ECO:0000313" key="8">
    <source>
        <dbReference type="Proteomes" id="UP000566324"/>
    </source>
</evidence>
<dbReference type="SUPFAM" id="SSF56925">
    <property type="entry name" value="OMPA-like"/>
    <property type="match status" value="1"/>
</dbReference>
<reference evidence="7 8" key="1">
    <citation type="submission" date="2020-08" db="EMBL/GenBank/DDBJ databases">
        <title>Genomic Encyclopedia of Type Strains, Phase IV (KMG-IV): sequencing the most valuable type-strain genomes for metagenomic binning, comparative biology and taxonomic classification.</title>
        <authorList>
            <person name="Goeker M."/>
        </authorList>
    </citation>
    <scope>NUCLEOTIDE SEQUENCE [LARGE SCALE GENOMIC DNA]</scope>
    <source>
        <strain evidence="7 8">DSM 17328</strain>
    </source>
</reference>
<name>A0A7W7B3J2_9SPHN</name>
<dbReference type="AlphaFoldDB" id="A0A7W7B3J2"/>
<evidence type="ECO:0000256" key="4">
    <source>
        <dbReference type="ARBA" id="ARBA00038306"/>
    </source>
</evidence>
<feature type="domain" description="Outer membrane protein beta-barrel" evidence="6">
    <location>
        <begin position="7"/>
        <end position="202"/>
    </location>
</feature>
<evidence type="ECO:0000313" key="7">
    <source>
        <dbReference type="EMBL" id="MBB4633239.1"/>
    </source>
</evidence>
<evidence type="ECO:0000256" key="1">
    <source>
        <dbReference type="ARBA" id="ARBA00004370"/>
    </source>
</evidence>
<keyword evidence="8" id="KW-1185">Reference proteome</keyword>
<evidence type="ECO:0000256" key="2">
    <source>
        <dbReference type="ARBA" id="ARBA00022729"/>
    </source>
</evidence>
<dbReference type="InterPro" id="IPR051692">
    <property type="entry name" value="OMP-like"/>
</dbReference>
<dbReference type="EMBL" id="JACHNZ010000037">
    <property type="protein sequence ID" value="MBB4633239.1"/>
    <property type="molecule type" value="Genomic_DNA"/>
</dbReference>
<proteinExistence type="inferred from homology"/>
<comment type="similarity">
    <text evidence="4">Belongs to the Omp25/RopB family.</text>
</comment>
<feature type="chain" id="PRO_5030742520" evidence="5">
    <location>
        <begin position="21"/>
        <end position="202"/>
    </location>
</feature>
<keyword evidence="2 5" id="KW-0732">Signal</keyword>
<gene>
    <name evidence="7" type="ORF">GGQ98_002871</name>
</gene>
<accession>A0A7W7B3J2</accession>
<sequence length="202" mass="21127">MKKLILAALATALLPASALAQDAGAIGGAFVGGQIGWGKRSVDLDFGLPGVEDFDKSRSGIDYGIFAGYDYGVGQNFLVGVEAGIGLGGKTLRDTPIAGLTAEIDPKWNYDVSARAGFLATPNLLVYGRVGYGAERTRVSTVSTIAGVDSTSEKGWSDGLLYGAGLEYGLNESASIRTEYRHRDMDGGYAADQVLAGLAFRF</sequence>